<dbReference type="Proteomes" id="UP000765509">
    <property type="component" value="Unassembled WGS sequence"/>
</dbReference>
<feature type="region of interest" description="Disordered" evidence="1">
    <location>
        <begin position="253"/>
        <end position="284"/>
    </location>
</feature>
<dbReference type="EMBL" id="AVOT02018380">
    <property type="protein sequence ID" value="MBW0505236.1"/>
    <property type="molecule type" value="Genomic_DNA"/>
</dbReference>
<feature type="region of interest" description="Disordered" evidence="1">
    <location>
        <begin position="128"/>
        <end position="150"/>
    </location>
</feature>
<dbReference type="AlphaFoldDB" id="A0A9Q3DRD9"/>
<evidence type="ECO:0000313" key="3">
    <source>
        <dbReference type="EMBL" id="MBW0505236.1"/>
    </source>
</evidence>
<evidence type="ECO:0000256" key="2">
    <source>
        <dbReference type="SAM" id="SignalP"/>
    </source>
</evidence>
<feature type="compositionally biased region" description="Basic and acidic residues" evidence="1">
    <location>
        <begin position="534"/>
        <end position="544"/>
    </location>
</feature>
<accession>A0A9Q3DRD9</accession>
<feature type="compositionally biased region" description="Basic and acidic residues" evidence="1">
    <location>
        <begin position="633"/>
        <end position="644"/>
    </location>
</feature>
<feature type="compositionally biased region" description="Polar residues" evidence="1">
    <location>
        <begin position="587"/>
        <end position="599"/>
    </location>
</feature>
<feature type="region of interest" description="Disordered" evidence="1">
    <location>
        <begin position="587"/>
        <end position="682"/>
    </location>
</feature>
<feature type="compositionally biased region" description="Polar residues" evidence="1">
    <location>
        <begin position="128"/>
        <end position="141"/>
    </location>
</feature>
<comment type="caution">
    <text evidence="3">The sequence shown here is derived from an EMBL/GenBank/DDBJ whole genome shotgun (WGS) entry which is preliminary data.</text>
</comment>
<feature type="compositionally biased region" description="Basic residues" evidence="1">
    <location>
        <begin position="607"/>
        <end position="619"/>
    </location>
</feature>
<feature type="compositionally biased region" description="Basic and acidic residues" evidence="1">
    <location>
        <begin position="253"/>
        <end position="263"/>
    </location>
</feature>
<feature type="region of interest" description="Disordered" evidence="1">
    <location>
        <begin position="524"/>
        <end position="544"/>
    </location>
</feature>
<keyword evidence="2" id="KW-0732">Signal</keyword>
<feature type="compositionally biased region" description="Basic and acidic residues" evidence="1">
    <location>
        <begin position="662"/>
        <end position="673"/>
    </location>
</feature>
<feature type="compositionally biased region" description="Polar residues" evidence="1">
    <location>
        <begin position="268"/>
        <end position="284"/>
    </location>
</feature>
<proteinExistence type="predicted"/>
<organism evidence="3 4">
    <name type="scientific">Austropuccinia psidii MF-1</name>
    <dbReference type="NCBI Taxonomy" id="1389203"/>
    <lineage>
        <taxon>Eukaryota</taxon>
        <taxon>Fungi</taxon>
        <taxon>Dikarya</taxon>
        <taxon>Basidiomycota</taxon>
        <taxon>Pucciniomycotina</taxon>
        <taxon>Pucciniomycetes</taxon>
        <taxon>Pucciniales</taxon>
        <taxon>Sphaerophragmiaceae</taxon>
        <taxon>Austropuccinia</taxon>
    </lineage>
</organism>
<gene>
    <name evidence="3" type="ORF">O181_044951</name>
</gene>
<protein>
    <submittedName>
        <fullName evidence="3">Uncharacterized protein</fullName>
    </submittedName>
</protein>
<evidence type="ECO:0000256" key="1">
    <source>
        <dbReference type="SAM" id="MobiDB-lite"/>
    </source>
</evidence>
<keyword evidence="4" id="KW-1185">Reference proteome</keyword>
<sequence>MLRTIGVLILLRCFDQVISSLPEVDSLSHLEPVAKLNGITSQGLKLDSEPPLLASRQPGTVLSVESKQKLQDRDCYASCVKQSSSTIQASEEAPSKPVAPVESRPIEGRAIGQSGDFQMGSNYASDALQTASSSLHQPPGSQTGGPRRSSYSDLTLAVLEPVFKPVMIPLTFYAHGLLLEHFQERIIEPYYPINMRQLPQKASQKNVNEVTEAIPKSQENCFNIGNNENTSTVRKNSLTRVCQLYARPVTGEKAEKSTLRDSELGGFTTHNVGGQSSENNSKLQSLKKERLNENLKEEQSNRSEFKHNILYNKLNLNIAHEESQTPHSAPISAIETKLKNKVKTSLPLEANWKNTLLKKEVLPKDKINESLHQNKFVKNDEKCFKTQQTAGNFNSVDPTVVTEKGNTARLPSQLNQRQPMVIQSKKKSVEINHEAWTVVKTRKSKKDVHVNEKSSKAQGAGQSKRDELAVASQSELYTSKMLSQSEFDQIKIHAQSKLQGRKFLSCAEGQSSFFKENNNSGVFESPVSSFHSPNLEKKGKKDTSDLKHIANAQASSEISSQEEKHTVNSDSIWSTFEVEFEPLVSDLSQGKTGSKSSTELKPITLKKVPRKPKFKKKKKVSQENVELENGTDPSKDKINPDSRKHQLTPELFKLQSGTSSSPRRDYSRSDNDKLLVNGHQKVSVPLPEPQYIFNYKENNVLNGSGSTRAELTR</sequence>
<feature type="chain" id="PRO_5040138369" evidence="2">
    <location>
        <begin position="20"/>
        <end position="713"/>
    </location>
</feature>
<reference evidence="3" key="1">
    <citation type="submission" date="2021-03" db="EMBL/GenBank/DDBJ databases">
        <title>Draft genome sequence of rust myrtle Austropuccinia psidii MF-1, a brazilian biotype.</title>
        <authorList>
            <person name="Quecine M.C."/>
            <person name="Pachon D.M.R."/>
            <person name="Bonatelli M.L."/>
            <person name="Correr F.H."/>
            <person name="Franceschini L.M."/>
            <person name="Leite T.F."/>
            <person name="Margarido G.R.A."/>
            <person name="Almeida C.A."/>
            <person name="Ferrarezi J.A."/>
            <person name="Labate C.A."/>
        </authorList>
    </citation>
    <scope>NUCLEOTIDE SEQUENCE</scope>
    <source>
        <strain evidence="3">MF-1</strain>
    </source>
</reference>
<feature type="region of interest" description="Disordered" evidence="1">
    <location>
        <begin position="442"/>
        <end position="467"/>
    </location>
</feature>
<name>A0A9Q3DRD9_9BASI</name>
<evidence type="ECO:0000313" key="4">
    <source>
        <dbReference type="Proteomes" id="UP000765509"/>
    </source>
</evidence>
<feature type="signal peptide" evidence="2">
    <location>
        <begin position="1"/>
        <end position="19"/>
    </location>
</feature>